<sequence>MFTLALRPTLELTDEQFEQICQANRDLKFERTAKGELVIVALTGGETGRRNIKLSARLEVWSDQAGLGVAFDSSTGFRLPNGAIRSPDAAWVRLERWQALTPEQRKKYVPLCPDFVVELRSTSDELMDLQAKMQEYLENGLQLGWLLDPETEVVEIYKPNQPVERLEKPANLSGGSIMPGFVLALAGILTA</sequence>
<dbReference type="OrthoDB" id="454453at2"/>
<reference evidence="2 3" key="2">
    <citation type="submission" date="2018-03" db="EMBL/GenBank/DDBJ databases">
        <title>The ancient ancestry and fast evolution of plastids.</title>
        <authorList>
            <person name="Moore K.R."/>
            <person name="Magnabosco C."/>
            <person name="Momper L."/>
            <person name="Gold D.A."/>
            <person name="Bosak T."/>
            <person name="Fournier G.P."/>
        </authorList>
    </citation>
    <scope>NUCLEOTIDE SEQUENCE [LARGE SCALE GENOMIC DNA]</scope>
    <source>
        <strain evidence="2 3">ULC18</strain>
    </source>
</reference>
<organism evidence="2 3">
    <name type="scientific">Stenomitos frigidus ULC18</name>
    <dbReference type="NCBI Taxonomy" id="2107698"/>
    <lineage>
        <taxon>Bacteria</taxon>
        <taxon>Bacillati</taxon>
        <taxon>Cyanobacteriota</taxon>
        <taxon>Cyanophyceae</taxon>
        <taxon>Leptolyngbyales</taxon>
        <taxon>Leptolyngbyaceae</taxon>
        <taxon>Stenomitos</taxon>
    </lineage>
</organism>
<dbReference type="PANTHER" id="PTHR34107:SF7">
    <property type="entry name" value="SLR2092 PROTEIN"/>
    <property type="match status" value="1"/>
</dbReference>
<dbReference type="Gene3D" id="3.90.1570.10">
    <property type="entry name" value="tt1808, chain A"/>
    <property type="match status" value="1"/>
</dbReference>
<dbReference type="Pfam" id="PF05685">
    <property type="entry name" value="Uma2"/>
    <property type="match status" value="1"/>
</dbReference>
<evidence type="ECO:0000313" key="3">
    <source>
        <dbReference type="Proteomes" id="UP000239576"/>
    </source>
</evidence>
<proteinExistence type="predicted"/>
<dbReference type="InterPro" id="IPR008538">
    <property type="entry name" value="Uma2"/>
</dbReference>
<dbReference type="PANTHER" id="PTHR34107">
    <property type="entry name" value="SLL0198 PROTEIN-RELATED"/>
    <property type="match status" value="1"/>
</dbReference>
<dbReference type="InterPro" id="IPR011335">
    <property type="entry name" value="Restrct_endonuc-II-like"/>
</dbReference>
<dbReference type="InterPro" id="IPR012296">
    <property type="entry name" value="Nuclease_put_TT1808"/>
</dbReference>
<dbReference type="SUPFAM" id="SSF52980">
    <property type="entry name" value="Restriction endonuclease-like"/>
    <property type="match status" value="1"/>
</dbReference>
<protein>
    <recommendedName>
        <fullName evidence="1">Putative restriction endonuclease domain-containing protein</fullName>
    </recommendedName>
</protein>
<evidence type="ECO:0000259" key="1">
    <source>
        <dbReference type="Pfam" id="PF05685"/>
    </source>
</evidence>
<evidence type="ECO:0000313" key="2">
    <source>
        <dbReference type="EMBL" id="PSB26120.1"/>
    </source>
</evidence>
<name>A0A2T1E062_9CYAN</name>
<gene>
    <name evidence="2" type="ORF">C7B82_20760</name>
</gene>
<dbReference type="CDD" id="cd06260">
    <property type="entry name" value="DUF820-like"/>
    <property type="match status" value="1"/>
</dbReference>
<dbReference type="RefSeq" id="WP_106258252.1">
    <property type="nucleotide sequence ID" value="NZ_PVWK01000114.1"/>
</dbReference>
<dbReference type="Proteomes" id="UP000239576">
    <property type="component" value="Unassembled WGS sequence"/>
</dbReference>
<reference evidence="3" key="1">
    <citation type="submission" date="2018-02" db="EMBL/GenBank/DDBJ databases">
        <authorList>
            <person name="Moore K."/>
            <person name="Momper L."/>
        </authorList>
    </citation>
    <scope>NUCLEOTIDE SEQUENCE [LARGE SCALE GENOMIC DNA]</scope>
    <source>
        <strain evidence="3">ULC18</strain>
    </source>
</reference>
<accession>A0A2T1E062</accession>
<keyword evidence="3" id="KW-1185">Reference proteome</keyword>
<feature type="domain" description="Putative restriction endonuclease" evidence="1">
    <location>
        <begin position="15"/>
        <end position="185"/>
    </location>
</feature>
<comment type="caution">
    <text evidence="2">The sequence shown here is derived from an EMBL/GenBank/DDBJ whole genome shotgun (WGS) entry which is preliminary data.</text>
</comment>
<dbReference type="EMBL" id="PVWK01000114">
    <property type="protein sequence ID" value="PSB26120.1"/>
    <property type="molecule type" value="Genomic_DNA"/>
</dbReference>
<dbReference type="AlphaFoldDB" id="A0A2T1E062"/>